<keyword evidence="3" id="KW-1185">Reference proteome</keyword>
<name>A0A811V2Y5_CERCA</name>
<organism evidence="2 3">
    <name type="scientific">Ceratitis capitata</name>
    <name type="common">Mediterranean fruit fly</name>
    <name type="synonym">Tephritis capitata</name>
    <dbReference type="NCBI Taxonomy" id="7213"/>
    <lineage>
        <taxon>Eukaryota</taxon>
        <taxon>Metazoa</taxon>
        <taxon>Ecdysozoa</taxon>
        <taxon>Arthropoda</taxon>
        <taxon>Hexapoda</taxon>
        <taxon>Insecta</taxon>
        <taxon>Pterygota</taxon>
        <taxon>Neoptera</taxon>
        <taxon>Endopterygota</taxon>
        <taxon>Diptera</taxon>
        <taxon>Brachycera</taxon>
        <taxon>Muscomorpha</taxon>
        <taxon>Tephritoidea</taxon>
        <taxon>Tephritidae</taxon>
        <taxon>Ceratitis</taxon>
        <taxon>Ceratitis</taxon>
    </lineage>
</organism>
<feature type="compositionally biased region" description="Polar residues" evidence="1">
    <location>
        <begin position="22"/>
        <end position="32"/>
    </location>
</feature>
<dbReference type="Proteomes" id="UP000606786">
    <property type="component" value="Unassembled WGS sequence"/>
</dbReference>
<comment type="caution">
    <text evidence="2">The sequence shown here is derived from an EMBL/GenBank/DDBJ whole genome shotgun (WGS) entry which is preliminary data.</text>
</comment>
<protein>
    <submittedName>
        <fullName evidence="2">(Mediterranean fruit fly) hypothetical protein</fullName>
    </submittedName>
</protein>
<gene>
    <name evidence="2" type="ORF">CCAP1982_LOCUS13641</name>
</gene>
<accession>A0A811V2Y5</accession>
<evidence type="ECO:0000256" key="1">
    <source>
        <dbReference type="SAM" id="MobiDB-lite"/>
    </source>
</evidence>
<feature type="compositionally biased region" description="Low complexity" evidence="1">
    <location>
        <begin position="9"/>
        <end position="21"/>
    </location>
</feature>
<dbReference type="EMBL" id="CAJHJT010000034">
    <property type="protein sequence ID" value="CAD7005284.1"/>
    <property type="molecule type" value="Genomic_DNA"/>
</dbReference>
<reference evidence="2" key="1">
    <citation type="submission" date="2020-11" db="EMBL/GenBank/DDBJ databases">
        <authorList>
            <person name="Whitehead M."/>
        </authorList>
    </citation>
    <scope>NUCLEOTIDE SEQUENCE</scope>
    <source>
        <strain evidence="2">EGII</strain>
    </source>
</reference>
<proteinExistence type="predicted"/>
<feature type="region of interest" description="Disordered" evidence="1">
    <location>
        <begin position="1"/>
        <end position="39"/>
    </location>
</feature>
<sequence>MRIGAAGGSCVSSSSSSPSLSRNANANYNNWKGTEEEEAETTQKQRKFYSALYTPPSFLFCINVPATVCVRVFVEKWHRTLTGALALTITAQPQLLRRLSAAQQSIAGFAADISNGNMRSGKVSTAITPGLSERQKKTSAAEVSNCAAAAAAAAAIDTIAWRCTSNEAGECK</sequence>
<evidence type="ECO:0000313" key="3">
    <source>
        <dbReference type="Proteomes" id="UP000606786"/>
    </source>
</evidence>
<evidence type="ECO:0000313" key="2">
    <source>
        <dbReference type="EMBL" id="CAD7005284.1"/>
    </source>
</evidence>
<dbReference type="AlphaFoldDB" id="A0A811V2Y5"/>